<reference evidence="3" key="3">
    <citation type="submission" date="2016-07" db="EMBL/GenBank/DDBJ databases">
        <title>Evolution of pathogenesis and genome organization in the Tremellales.</title>
        <authorList>
            <person name="Cuomo C."/>
            <person name="Litvintseva A."/>
            <person name="Heitman J."/>
            <person name="Chen Y."/>
            <person name="Sun S."/>
            <person name="Springer D."/>
            <person name="Dromer F."/>
            <person name="Young S."/>
            <person name="Zeng Q."/>
            <person name="Chapman S."/>
            <person name="Gujja S."/>
            <person name="Saif S."/>
            <person name="Birren B."/>
        </authorList>
    </citation>
    <scope>NUCLEOTIDE SEQUENCE</scope>
    <source>
        <strain evidence="3">CBS 10737</strain>
    </source>
</reference>
<gene>
    <name evidence="3" type="ORF">I206_03099</name>
    <name evidence="4" type="ORF">I206_102744</name>
</gene>
<dbReference type="Pfam" id="PF13561">
    <property type="entry name" value="adh_short_C2"/>
    <property type="match status" value="1"/>
</dbReference>
<accession>A0A1B9I683</accession>
<dbReference type="Proteomes" id="UP000094020">
    <property type="component" value="Chromosome 3"/>
</dbReference>
<reference evidence="3" key="1">
    <citation type="submission" date="2013-07" db="EMBL/GenBank/DDBJ databases">
        <title>The Genome Sequence of Cryptococcus pinus CBS10737.</title>
        <authorList>
            <consortium name="The Broad Institute Genome Sequencing Platform"/>
            <person name="Cuomo C."/>
            <person name="Litvintseva A."/>
            <person name="Chen Y."/>
            <person name="Heitman J."/>
            <person name="Sun S."/>
            <person name="Springer D."/>
            <person name="Dromer F."/>
            <person name="Young S.K."/>
            <person name="Zeng Q."/>
            <person name="Gargeya S."/>
            <person name="Fitzgerald M."/>
            <person name="Abouelleil A."/>
            <person name="Alvarado L."/>
            <person name="Berlin A.M."/>
            <person name="Chapman S.B."/>
            <person name="Dewar J."/>
            <person name="Goldberg J."/>
            <person name="Griggs A."/>
            <person name="Gujja S."/>
            <person name="Hansen M."/>
            <person name="Howarth C."/>
            <person name="Imamovic A."/>
            <person name="Larimer J."/>
            <person name="McCowan C."/>
            <person name="Murphy C."/>
            <person name="Pearson M."/>
            <person name="Priest M."/>
            <person name="Roberts A."/>
            <person name="Saif S."/>
            <person name="Shea T."/>
            <person name="Sykes S."/>
            <person name="Wortman J."/>
            <person name="Nusbaum C."/>
            <person name="Birren B."/>
        </authorList>
    </citation>
    <scope>NUCLEOTIDE SEQUENCE [LARGE SCALE GENOMIC DNA]</scope>
    <source>
        <strain evidence="3">CBS 10737</strain>
    </source>
</reference>
<dbReference type="PRINTS" id="PR00080">
    <property type="entry name" value="SDRFAMILY"/>
</dbReference>
<dbReference type="InterPro" id="IPR036291">
    <property type="entry name" value="NAD(P)-bd_dom_sf"/>
</dbReference>
<dbReference type="RefSeq" id="XP_019012253.1">
    <property type="nucleotide sequence ID" value="XM_019154850.1"/>
</dbReference>
<dbReference type="EMBL" id="KI894009">
    <property type="protein sequence ID" value="OCF51034.1"/>
    <property type="molecule type" value="Genomic_DNA"/>
</dbReference>
<evidence type="ECO:0008006" key="6">
    <source>
        <dbReference type="Google" id="ProtNLM"/>
    </source>
</evidence>
<sequence>MLSGVALITGAGGCGIGSAISRTFAKSGISKLILTDINEKTLKQTINLIKTNDNDNNNNNDNKIEILALNGDISDTKFIDYLFNEIKLKFGRLDYAINNAGISGNNQSTDKSNLNDFDKITNINFRSLWYCSKKELEIMKNQEFKNPTNERKQRGSIINIASQLGIVGRPDAPIYCASKSAVIGLTRCDAIDASPYQIRVNAICPGIIHTPMTDNSLRPTLAAGTKDMQKPMDLTESVNIAPMKRMGTPEEIADVVAFLSSEKASFVQGASWVVDGGYTIN</sequence>
<dbReference type="PANTHER" id="PTHR24321:SF12">
    <property type="entry name" value="SHORT-CHAIN DEHYDROGENASE_REDUCTASE FAMILY, PUTATIVE (AFU_ORTHOLOGUE AFUA_5G14340)-RELATED"/>
    <property type="match status" value="1"/>
</dbReference>
<keyword evidence="5" id="KW-1185">Reference proteome</keyword>
<reference evidence="4" key="2">
    <citation type="submission" date="2013-07" db="EMBL/GenBank/DDBJ databases">
        <authorList>
            <consortium name="The Broad Institute Genome Sequencing Platform"/>
            <person name="Cuomo C."/>
            <person name="Litvintseva A."/>
            <person name="Chen Y."/>
            <person name="Heitman J."/>
            <person name="Sun S."/>
            <person name="Springer D."/>
            <person name="Dromer F."/>
            <person name="Young S.K."/>
            <person name="Zeng Q."/>
            <person name="Gargeya S."/>
            <person name="Fitzgerald M."/>
            <person name="Abouelleil A."/>
            <person name="Alvarado L."/>
            <person name="Berlin A.M."/>
            <person name="Chapman S.B."/>
            <person name="Dewar J."/>
            <person name="Goldberg J."/>
            <person name="Griggs A."/>
            <person name="Gujja S."/>
            <person name="Hansen M."/>
            <person name="Howarth C."/>
            <person name="Imamovic A."/>
            <person name="Larimer J."/>
            <person name="McCowan C."/>
            <person name="Murphy C."/>
            <person name="Pearson M."/>
            <person name="Priest M."/>
            <person name="Roberts A."/>
            <person name="Saif S."/>
            <person name="Shea T."/>
            <person name="Sykes S."/>
            <person name="Wortman J."/>
            <person name="Nusbaum C."/>
            <person name="Birren B."/>
        </authorList>
    </citation>
    <scope>NUCLEOTIDE SEQUENCE</scope>
    <source>
        <strain evidence="4">CBS 10737</strain>
    </source>
</reference>
<evidence type="ECO:0000313" key="3">
    <source>
        <dbReference type="EMBL" id="OCF51034.1"/>
    </source>
</evidence>
<evidence type="ECO:0000313" key="4">
    <source>
        <dbReference type="EMBL" id="WWC68809.1"/>
    </source>
</evidence>
<dbReference type="GeneID" id="30171468"/>
<dbReference type="STRING" id="1296096.A0A1B9I683"/>
<name>A0A1B9I683_9TREE</name>
<dbReference type="PANTHER" id="PTHR24321">
    <property type="entry name" value="DEHYDROGENASES, SHORT CHAIN"/>
    <property type="match status" value="1"/>
</dbReference>
<dbReference type="PRINTS" id="PR00081">
    <property type="entry name" value="GDHRDH"/>
</dbReference>
<proteinExistence type="inferred from homology"/>
<dbReference type="GO" id="GO:0016491">
    <property type="term" value="F:oxidoreductase activity"/>
    <property type="evidence" value="ECO:0007669"/>
    <property type="project" value="UniProtKB-KW"/>
</dbReference>
<dbReference type="FunFam" id="3.40.50.720:FF:000084">
    <property type="entry name" value="Short-chain dehydrogenase reductase"/>
    <property type="match status" value="1"/>
</dbReference>
<evidence type="ECO:0000256" key="2">
    <source>
        <dbReference type="ARBA" id="ARBA00023002"/>
    </source>
</evidence>
<comment type="similarity">
    <text evidence="1">Belongs to the short-chain dehydrogenases/reductases (SDR) family.</text>
</comment>
<dbReference type="AlphaFoldDB" id="A0A1B9I683"/>
<dbReference type="Gene3D" id="3.40.50.720">
    <property type="entry name" value="NAD(P)-binding Rossmann-like Domain"/>
    <property type="match status" value="1"/>
</dbReference>
<dbReference type="CDD" id="cd05233">
    <property type="entry name" value="SDR_c"/>
    <property type="match status" value="1"/>
</dbReference>
<evidence type="ECO:0000313" key="5">
    <source>
        <dbReference type="Proteomes" id="UP000094020"/>
    </source>
</evidence>
<dbReference type="KEGG" id="kpin:30171468"/>
<dbReference type="EMBL" id="CP144521">
    <property type="protein sequence ID" value="WWC68809.1"/>
    <property type="molecule type" value="Genomic_DNA"/>
</dbReference>
<dbReference type="InterPro" id="IPR002347">
    <property type="entry name" value="SDR_fam"/>
</dbReference>
<reference evidence="4" key="4">
    <citation type="submission" date="2024-02" db="EMBL/GenBank/DDBJ databases">
        <title>Comparative genomics of Cryptococcus and Kwoniella reveals pathogenesis evolution and contrasting modes of karyotype evolution via chromosome fusion or intercentromeric recombination.</title>
        <authorList>
            <person name="Coelho M.A."/>
            <person name="David-Palma M."/>
            <person name="Shea T."/>
            <person name="Bowers K."/>
            <person name="McGinley-Smith S."/>
            <person name="Mohammad A.W."/>
            <person name="Gnirke A."/>
            <person name="Yurkov A.M."/>
            <person name="Nowrousian M."/>
            <person name="Sun S."/>
            <person name="Cuomo C.A."/>
            <person name="Heitman J."/>
        </authorList>
    </citation>
    <scope>NUCLEOTIDE SEQUENCE</scope>
    <source>
        <strain evidence="4">CBS 10737</strain>
    </source>
</reference>
<keyword evidence="2" id="KW-0560">Oxidoreductase</keyword>
<protein>
    <recommendedName>
        <fullName evidence="6">Short-chain dehydrogenase</fullName>
    </recommendedName>
</protein>
<evidence type="ECO:0000256" key="1">
    <source>
        <dbReference type="ARBA" id="ARBA00006484"/>
    </source>
</evidence>
<dbReference type="OrthoDB" id="1888931at2759"/>
<dbReference type="SUPFAM" id="SSF51735">
    <property type="entry name" value="NAD(P)-binding Rossmann-fold domains"/>
    <property type="match status" value="1"/>
</dbReference>
<organism evidence="3">
    <name type="scientific">Kwoniella pini CBS 10737</name>
    <dbReference type="NCBI Taxonomy" id="1296096"/>
    <lineage>
        <taxon>Eukaryota</taxon>
        <taxon>Fungi</taxon>
        <taxon>Dikarya</taxon>
        <taxon>Basidiomycota</taxon>
        <taxon>Agaricomycotina</taxon>
        <taxon>Tremellomycetes</taxon>
        <taxon>Tremellales</taxon>
        <taxon>Cryptococcaceae</taxon>
        <taxon>Kwoniella</taxon>
    </lineage>
</organism>